<gene>
    <name evidence="1" type="ORF">EBQ24_01000</name>
</gene>
<accession>A0A3M6R880</accession>
<sequence length="105" mass="12065">MDFQKVQPHADEVQALYKEWVNLAPRLEAAKQYWQHATDVMQQLAESHFNGDYGRCLDALEQGLTQDTDLFKSYTAKGSYNPVSDGSLWNAFAEQKNDSQHQLWA</sequence>
<organism evidence="1 2">
    <name type="scientific">Allofranklinella schreckenbergeri</name>
    <dbReference type="NCBI Taxonomy" id="1076744"/>
    <lineage>
        <taxon>Bacteria</taxon>
        <taxon>Pseudomonadati</taxon>
        <taxon>Pseudomonadota</taxon>
        <taxon>Betaproteobacteria</taxon>
        <taxon>Burkholderiales</taxon>
        <taxon>Comamonadaceae</taxon>
        <taxon>Allofranklinella</taxon>
    </lineage>
</organism>
<reference evidence="1 2" key="1">
    <citation type="submission" date="2018-10" db="EMBL/GenBank/DDBJ databases">
        <title>Comamonadaceae CDC group NO-1 genome sequencing and assembly.</title>
        <authorList>
            <person name="Bernier A.-M."/>
            <person name="Bernard K."/>
        </authorList>
    </citation>
    <scope>NUCLEOTIDE SEQUENCE [LARGE SCALE GENOMIC DNA]</scope>
    <source>
        <strain evidence="1 2">NML180581</strain>
    </source>
</reference>
<proteinExistence type="predicted"/>
<name>A0A3M6R880_9BURK</name>
<evidence type="ECO:0000313" key="1">
    <source>
        <dbReference type="EMBL" id="RMX11556.1"/>
    </source>
</evidence>
<comment type="caution">
    <text evidence="1">The sequence shown here is derived from an EMBL/GenBank/DDBJ whole genome shotgun (WGS) entry which is preliminary data.</text>
</comment>
<dbReference type="Proteomes" id="UP000281171">
    <property type="component" value="Unassembled WGS sequence"/>
</dbReference>
<dbReference type="AlphaFoldDB" id="A0A3M6R880"/>
<evidence type="ECO:0000313" key="2">
    <source>
        <dbReference type="Proteomes" id="UP000281171"/>
    </source>
</evidence>
<protein>
    <submittedName>
        <fullName evidence="1">DUF4298 domain-containing protein</fullName>
    </submittedName>
</protein>
<dbReference type="EMBL" id="RDQK01000002">
    <property type="protein sequence ID" value="RMX11556.1"/>
    <property type="molecule type" value="Genomic_DNA"/>
</dbReference>